<dbReference type="InterPro" id="IPR036514">
    <property type="entry name" value="SGNH_hydro_sf"/>
</dbReference>
<evidence type="ECO:0000313" key="4">
    <source>
        <dbReference type="EMBL" id="KAL3520372.1"/>
    </source>
</evidence>
<evidence type="ECO:0000313" key="5">
    <source>
        <dbReference type="Proteomes" id="UP001630127"/>
    </source>
</evidence>
<dbReference type="EMBL" id="JBJUIK010000008">
    <property type="protein sequence ID" value="KAL3520372.1"/>
    <property type="molecule type" value="Genomic_DNA"/>
</dbReference>
<accession>A0ABD2ZPI5</accession>
<comment type="caution">
    <text evidence="4">The sequence shown here is derived from an EMBL/GenBank/DDBJ whole genome shotgun (WGS) entry which is preliminary data.</text>
</comment>
<evidence type="ECO:0000256" key="3">
    <source>
        <dbReference type="SAM" id="SignalP"/>
    </source>
</evidence>
<dbReference type="Gene3D" id="3.40.50.1110">
    <property type="entry name" value="SGNH hydrolase"/>
    <property type="match status" value="1"/>
</dbReference>
<evidence type="ECO:0000256" key="1">
    <source>
        <dbReference type="ARBA" id="ARBA00008668"/>
    </source>
</evidence>
<keyword evidence="2" id="KW-0325">Glycoprotein</keyword>
<dbReference type="PANTHER" id="PTHR22835:SF677">
    <property type="entry name" value="ACETYLAJMALAN ESTERASE-LIKE"/>
    <property type="match status" value="1"/>
</dbReference>
<evidence type="ECO:0008006" key="6">
    <source>
        <dbReference type="Google" id="ProtNLM"/>
    </source>
</evidence>
<protein>
    <recommendedName>
        <fullName evidence="6">GDSL esterase/lipase</fullName>
    </recommendedName>
</protein>
<dbReference type="Proteomes" id="UP001630127">
    <property type="component" value="Unassembled WGS sequence"/>
</dbReference>
<gene>
    <name evidence="4" type="ORF">ACH5RR_018521</name>
</gene>
<dbReference type="PANTHER" id="PTHR22835">
    <property type="entry name" value="ZINC FINGER FYVE DOMAIN CONTAINING PROTEIN"/>
    <property type="match status" value="1"/>
</dbReference>
<dbReference type="Pfam" id="PF00657">
    <property type="entry name" value="Lipase_GDSL"/>
    <property type="match status" value="1"/>
</dbReference>
<feature type="chain" id="PRO_5044818570" description="GDSL esterase/lipase" evidence="3">
    <location>
        <begin position="25"/>
        <end position="237"/>
    </location>
</feature>
<name>A0ABD2ZPI5_9GENT</name>
<evidence type="ECO:0000256" key="2">
    <source>
        <dbReference type="ARBA" id="ARBA00023180"/>
    </source>
</evidence>
<proteinExistence type="inferred from homology"/>
<dbReference type="AlphaFoldDB" id="A0ABD2ZPI5"/>
<keyword evidence="5" id="KW-1185">Reference proteome</keyword>
<comment type="similarity">
    <text evidence="1">Belongs to the 'GDSL' lipolytic enzyme family.</text>
</comment>
<dbReference type="InterPro" id="IPR001087">
    <property type="entry name" value="GDSL"/>
</dbReference>
<reference evidence="4 5" key="1">
    <citation type="submission" date="2024-11" db="EMBL/GenBank/DDBJ databases">
        <title>A near-complete genome assembly of Cinchona calisaya.</title>
        <authorList>
            <person name="Lian D.C."/>
            <person name="Zhao X.W."/>
            <person name="Wei L."/>
        </authorList>
    </citation>
    <scope>NUCLEOTIDE SEQUENCE [LARGE SCALE GENOMIC DNA]</scope>
    <source>
        <tissue evidence="4">Nenye</tissue>
    </source>
</reference>
<keyword evidence="3" id="KW-0732">Signal</keyword>
<feature type="signal peptide" evidence="3">
    <location>
        <begin position="1"/>
        <end position="24"/>
    </location>
</feature>
<sequence length="237" mass="26010">MSSTLMSCLVLVVYFLEIRPPVASTAEEETICPFQHIYQFGDSISDTGNIILKGGLASRAPSSRFPYGMTSFGKPTGRCSNGLLMIDFISRALNLPILDPYLKRNGVFNQGVDFSVAGSTALNTSFFQARNIPVPQSNTPLSAQMEWFKDHLKSSCGGGSTSTCAARLRRSLIMMGEIGVRVVVPGNFPVGCIPIYLTNFATPDPNAYDRMGCLRELNEFAQYHNAYLQRALDSLRK</sequence>
<organism evidence="4 5">
    <name type="scientific">Cinchona calisaya</name>
    <dbReference type="NCBI Taxonomy" id="153742"/>
    <lineage>
        <taxon>Eukaryota</taxon>
        <taxon>Viridiplantae</taxon>
        <taxon>Streptophyta</taxon>
        <taxon>Embryophyta</taxon>
        <taxon>Tracheophyta</taxon>
        <taxon>Spermatophyta</taxon>
        <taxon>Magnoliopsida</taxon>
        <taxon>eudicotyledons</taxon>
        <taxon>Gunneridae</taxon>
        <taxon>Pentapetalae</taxon>
        <taxon>asterids</taxon>
        <taxon>lamiids</taxon>
        <taxon>Gentianales</taxon>
        <taxon>Rubiaceae</taxon>
        <taxon>Cinchonoideae</taxon>
        <taxon>Cinchoneae</taxon>
        <taxon>Cinchona</taxon>
    </lineage>
</organism>